<dbReference type="Proteomes" id="UP001234202">
    <property type="component" value="Unassembled WGS sequence"/>
</dbReference>
<organism evidence="1 2">
    <name type="scientific">Naganishia onofrii</name>
    <dbReference type="NCBI Taxonomy" id="1851511"/>
    <lineage>
        <taxon>Eukaryota</taxon>
        <taxon>Fungi</taxon>
        <taxon>Dikarya</taxon>
        <taxon>Basidiomycota</taxon>
        <taxon>Agaricomycotina</taxon>
        <taxon>Tremellomycetes</taxon>
        <taxon>Filobasidiales</taxon>
        <taxon>Filobasidiaceae</taxon>
        <taxon>Naganishia</taxon>
    </lineage>
</organism>
<gene>
    <name evidence="1" type="ORF">QFC24_004365</name>
</gene>
<protein>
    <submittedName>
        <fullName evidence="1">Uncharacterized protein</fullName>
    </submittedName>
</protein>
<reference evidence="1" key="1">
    <citation type="submission" date="2023-04" db="EMBL/GenBank/DDBJ databases">
        <title>Draft Genome sequencing of Naganishia species isolated from polar environments using Oxford Nanopore Technology.</title>
        <authorList>
            <person name="Leo P."/>
            <person name="Venkateswaran K."/>
        </authorList>
    </citation>
    <scope>NUCLEOTIDE SEQUENCE</scope>
    <source>
        <strain evidence="1">DBVPG 5303</strain>
    </source>
</reference>
<evidence type="ECO:0000313" key="1">
    <source>
        <dbReference type="EMBL" id="KAJ9122138.1"/>
    </source>
</evidence>
<evidence type="ECO:0000313" key="2">
    <source>
        <dbReference type="Proteomes" id="UP001234202"/>
    </source>
</evidence>
<name>A0ACC2XDM3_9TREE</name>
<proteinExistence type="predicted"/>
<comment type="caution">
    <text evidence="1">The sequence shown here is derived from an EMBL/GenBank/DDBJ whole genome shotgun (WGS) entry which is preliminary data.</text>
</comment>
<accession>A0ACC2XDM3</accession>
<keyword evidence="2" id="KW-1185">Reference proteome</keyword>
<dbReference type="EMBL" id="JASBWV010000015">
    <property type="protein sequence ID" value="KAJ9122138.1"/>
    <property type="molecule type" value="Genomic_DNA"/>
</dbReference>
<sequence>MLRDQVGDRQYAERLEKFGRARCKIAVVRMTRLRTFYIGTYASLQAQEEYASRVGEGYVAGMESALAVVQEYQAIRKKLDSRRLALDAATRKMNSSKKDSRALEEEVDTAQARFDEIQEDTLAKMATVQESEAAMISDLSDFLEAELDFVNQYQEILEDLKTEWGSVYAHAISGNSSASSTRPRSKSTSAVSRAPLSRTVSVPKISSPLTRPALLPARRGSSRSNNSDDEDKKKTSTANRERSASNVSAGGRAKSFMGAFGSFGKKDKGTSTPVDRRFPTMKKYGSLNDQEDAPIHSYQQNEVNLNDNSEDDDSETHGELSRFSTYGRDRSYSNTNKMNHHPIPAVTKSRTPPVDHQSFLEHQVRVLFEYSGKAMDELTIRTGDIVTVTKEVSPDWWIGENEEGESGLFPSAYTEPHEPGELHDDGLDFGFDEDDTDDHHSTSGSAQVNVPPPLPSAVRPRMLPPRTSSTSAPRSLPPPITGIDNAAQADVDSNGYQPPMARGTHRPALSASSRLASSTSLSSQSKKPAPPPPARRLTQSGAAISSAVTSPPLDSPFATPSDGNVMMGSRMVMPTALGKPAGAASRKGSHQGSPFGGSDDENGHSGNDRQGDAVDNCTTCGCDE</sequence>